<organism evidence="1 2">
    <name type="scientific">Shimia marina</name>
    <dbReference type="NCBI Taxonomy" id="321267"/>
    <lineage>
        <taxon>Bacteria</taxon>
        <taxon>Pseudomonadati</taxon>
        <taxon>Pseudomonadota</taxon>
        <taxon>Alphaproteobacteria</taxon>
        <taxon>Rhodobacterales</taxon>
        <taxon>Roseobacteraceae</taxon>
    </lineage>
</organism>
<dbReference type="AlphaFoldDB" id="A0A0N7LRE8"/>
<dbReference type="InterPro" id="IPR011852">
    <property type="entry name" value="TRAP_TAXI"/>
</dbReference>
<protein>
    <submittedName>
        <fullName evidence="1">TRAP transporter solute receptor, TAXI family</fullName>
    </submittedName>
</protein>
<accession>A0A0N7LRE8</accession>
<dbReference type="PANTHER" id="PTHR42941:SF1">
    <property type="entry name" value="SLL1037 PROTEIN"/>
    <property type="match status" value="1"/>
</dbReference>
<dbReference type="STRING" id="321267.SHM7688_00047"/>
<dbReference type="SUPFAM" id="SSF53850">
    <property type="entry name" value="Periplasmic binding protein-like II"/>
    <property type="match status" value="1"/>
</dbReference>
<gene>
    <name evidence="1" type="ORF">SHM7688_00047</name>
</gene>
<name>A0A0N7LRE8_9RHOB</name>
<evidence type="ECO:0000313" key="1">
    <source>
        <dbReference type="EMBL" id="CUH50620.1"/>
    </source>
</evidence>
<dbReference type="OrthoDB" id="237270at2"/>
<sequence length="420" mass="46198">MRLWIAITALTLAMCLSLILFMLLPPQSLTLAAGARGGAYALMAERYKEVLARDDIDVTIVYTDGSVDNAALLTKGEIDAAFVQAGVHVPMGKAEAIGGVFYEPMIFLARKGHDIPSNPALWRDLRISSGRPGSGTSAAFEDFQKAVGMAQGANKHLALGFAQSVFALEAGGIDLAFLVSSIEAPYLTQAFASEEITLLQLAYTEAISRHLDYADIVQIPTGAVSLAPVQPEEAREMLALKAQLAIAPDLHPALVNRLTMAAKELHRGRDLLTDRGTFPSPYGIGMPINSVARQLIQDGPSTWHNLLPYWAAAQVNRLLLLTLPILLLLVPLLRVVPSLYAYFRGWQVWKHYGRIREIEAELSQHGTMANLTLLAEDLEAVDHRIAQLRLPPAYRQTAYHARMHIDLVRKRIRQMEDQTL</sequence>
<evidence type="ECO:0000313" key="2">
    <source>
        <dbReference type="Proteomes" id="UP000054823"/>
    </source>
</evidence>
<proteinExistence type="predicted"/>
<dbReference type="PANTHER" id="PTHR42941">
    <property type="entry name" value="SLL1037 PROTEIN"/>
    <property type="match status" value="1"/>
</dbReference>
<reference evidence="1 2" key="1">
    <citation type="submission" date="2015-09" db="EMBL/GenBank/DDBJ databases">
        <authorList>
            <consortium name="Swine Surveillance"/>
        </authorList>
    </citation>
    <scope>NUCLEOTIDE SEQUENCE [LARGE SCALE GENOMIC DNA]</scope>
    <source>
        <strain evidence="1 2">CECT 7688</strain>
    </source>
</reference>
<dbReference type="EMBL" id="CYPW01000001">
    <property type="protein sequence ID" value="CUH50620.1"/>
    <property type="molecule type" value="Genomic_DNA"/>
</dbReference>
<dbReference type="Proteomes" id="UP000054823">
    <property type="component" value="Unassembled WGS sequence"/>
</dbReference>
<dbReference type="Pfam" id="PF16868">
    <property type="entry name" value="NMT1_3"/>
    <property type="match status" value="1"/>
</dbReference>
<dbReference type="RefSeq" id="WP_058238015.1">
    <property type="nucleotide sequence ID" value="NZ_CYPW01000001.1"/>
</dbReference>
<keyword evidence="2" id="KW-1185">Reference proteome</keyword>
<dbReference type="Gene3D" id="3.40.190.10">
    <property type="entry name" value="Periplasmic binding protein-like II"/>
    <property type="match status" value="2"/>
</dbReference>
<keyword evidence="1" id="KW-0675">Receptor</keyword>